<keyword evidence="3" id="KW-1185">Reference proteome</keyword>
<dbReference type="RefSeq" id="XP_005648256.1">
    <property type="nucleotide sequence ID" value="XM_005648199.1"/>
</dbReference>
<dbReference type="AlphaFoldDB" id="I0YZ93"/>
<feature type="region of interest" description="Disordered" evidence="1">
    <location>
        <begin position="603"/>
        <end position="625"/>
    </location>
</feature>
<feature type="region of interest" description="Disordered" evidence="1">
    <location>
        <begin position="83"/>
        <end position="107"/>
    </location>
</feature>
<feature type="region of interest" description="Disordered" evidence="1">
    <location>
        <begin position="546"/>
        <end position="580"/>
    </location>
</feature>
<name>I0YZ93_COCSC</name>
<dbReference type="Gene3D" id="3.60.40.10">
    <property type="entry name" value="PPM-type phosphatase domain"/>
    <property type="match status" value="1"/>
</dbReference>
<organism evidence="2 3">
    <name type="scientific">Coccomyxa subellipsoidea (strain C-169)</name>
    <name type="common">Green microalga</name>
    <dbReference type="NCBI Taxonomy" id="574566"/>
    <lineage>
        <taxon>Eukaryota</taxon>
        <taxon>Viridiplantae</taxon>
        <taxon>Chlorophyta</taxon>
        <taxon>core chlorophytes</taxon>
        <taxon>Trebouxiophyceae</taxon>
        <taxon>Trebouxiophyceae incertae sedis</taxon>
        <taxon>Coccomyxaceae</taxon>
        <taxon>Coccomyxa</taxon>
        <taxon>Coccomyxa subellipsoidea</taxon>
    </lineage>
</organism>
<evidence type="ECO:0000313" key="2">
    <source>
        <dbReference type="EMBL" id="EIE23712.1"/>
    </source>
</evidence>
<evidence type="ECO:0000256" key="1">
    <source>
        <dbReference type="SAM" id="MobiDB-lite"/>
    </source>
</evidence>
<comment type="caution">
    <text evidence="2">The sequence shown here is derived from an EMBL/GenBank/DDBJ whole genome shotgun (WGS) entry which is preliminary data.</text>
</comment>
<feature type="compositionally biased region" description="Low complexity" evidence="1">
    <location>
        <begin position="559"/>
        <end position="580"/>
    </location>
</feature>
<evidence type="ECO:0000313" key="3">
    <source>
        <dbReference type="Proteomes" id="UP000007264"/>
    </source>
</evidence>
<dbReference type="OrthoDB" id="10438664at2759"/>
<accession>I0YZ93</accession>
<feature type="compositionally biased region" description="Low complexity" evidence="1">
    <location>
        <begin position="268"/>
        <end position="283"/>
    </location>
</feature>
<dbReference type="EMBL" id="AGSI01000007">
    <property type="protein sequence ID" value="EIE23712.1"/>
    <property type="molecule type" value="Genomic_DNA"/>
</dbReference>
<proteinExistence type="predicted"/>
<feature type="region of interest" description="Disordered" evidence="1">
    <location>
        <begin position="262"/>
        <end position="289"/>
    </location>
</feature>
<dbReference type="InterPro" id="IPR036457">
    <property type="entry name" value="PPM-type-like_dom_sf"/>
</dbReference>
<dbReference type="GeneID" id="17041704"/>
<sequence>MSSTGHSARFGPTTVSVGIQLTQRSSERKIRADSSGVGWVGGSRTFLGTRTAQLETSGILLGAPTAMLKSIKTSRERLAAKLSGTVSSTSCSSASSNEEATSRQPELSDDLVHQSHGHVRMHGPRSGRVSWSSAGYQAKTPFGDINIHQADKQHILAAVLTCQPSAQGGRYLQRTLAKELQSQIRQHGGDVKAALPAALSALNQAYRNLHPFNGPVLENVHAAIVYADLRNQELHTASNSGCRVVVGRSLRDGGVLTVADLGRSSAAPEQPEAQQSSRSSSPREQADEDLRGLQYATVKLRPGIDTVILGSEGLWHELPSEKALLRLRHYHDSASAANGGNAAAHLTNFALHSVARRSSRLSDPRMRSLRSVGHLQSLWTGDRSGYKWSRRQPVRRRRGDVHGDLSAIVLRINWEEETASPRKAASAKARITSLLPVQRRSASLGAAAALERAARHWDLVRMHFLDYPRQAHAATRAKWADLIEAALEEARAQRHRRRAAELLLRTGLLGGTATPPASRTPSLGPWQPAGWDTLAAVAAAAGDDRGTPLGQALLPDSRLPSGQPLVSPSGSSSGSSSAASSSAALSWQPAIPRTVSRRQLFVPQPAPSHLPGLQESPQDQQKISDEWLAYEQHQAHKLKQDLMRDSFEAARQRPAVHA</sequence>
<evidence type="ECO:0008006" key="4">
    <source>
        <dbReference type="Google" id="ProtNLM"/>
    </source>
</evidence>
<dbReference type="KEGG" id="csl:COCSUDRAFT_66064"/>
<protein>
    <recommendedName>
        <fullName evidence="4">PPM-type phosphatase domain-containing protein</fullName>
    </recommendedName>
</protein>
<reference evidence="2 3" key="1">
    <citation type="journal article" date="2012" name="Genome Biol.">
        <title>The genome of the polar eukaryotic microalga coccomyxa subellipsoidea reveals traits of cold adaptation.</title>
        <authorList>
            <person name="Blanc G."/>
            <person name="Agarkova I."/>
            <person name="Grimwood J."/>
            <person name="Kuo A."/>
            <person name="Brueggeman A."/>
            <person name="Dunigan D."/>
            <person name="Gurnon J."/>
            <person name="Ladunga I."/>
            <person name="Lindquist E."/>
            <person name="Lucas S."/>
            <person name="Pangilinan J."/>
            <person name="Proschold T."/>
            <person name="Salamov A."/>
            <person name="Schmutz J."/>
            <person name="Weeks D."/>
            <person name="Yamada T."/>
            <person name="Claverie J.M."/>
            <person name="Grigoriev I."/>
            <person name="Van Etten J."/>
            <person name="Lomsadze A."/>
            <person name="Borodovsky M."/>
        </authorList>
    </citation>
    <scope>NUCLEOTIDE SEQUENCE [LARGE SCALE GENOMIC DNA]</scope>
    <source>
        <strain evidence="2 3">C-169</strain>
    </source>
</reference>
<gene>
    <name evidence="2" type="ORF">COCSUDRAFT_66064</name>
</gene>
<feature type="compositionally biased region" description="Low complexity" evidence="1">
    <location>
        <begin position="87"/>
        <end position="99"/>
    </location>
</feature>
<dbReference type="SUPFAM" id="SSF81606">
    <property type="entry name" value="PP2C-like"/>
    <property type="match status" value="1"/>
</dbReference>
<dbReference type="Proteomes" id="UP000007264">
    <property type="component" value="Unassembled WGS sequence"/>
</dbReference>